<comment type="cofactor">
    <cofactor evidence="1">
        <name>Mn(2+)</name>
        <dbReference type="ChEBI" id="CHEBI:29035"/>
    </cofactor>
</comment>
<keyword evidence="8" id="KW-0460">Magnesium</keyword>
<proteinExistence type="inferred from homology"/>
<dbReference type="HAMAP" id="MF_00162">
    <property type="entry name" value="GSH_S"/>
    <property type="match status" value="1"/>
</dbReference>
<evidence type="ECO:0000256" key="6">
    <source>
        <dbReference type="ARBA" id="ARBA00022741"/>
    </source>
</evidence>
<dbReference type="GO" id="GO:0005737">
    <property type="term" value="C:cytoplasm"/>
    <property type="evidence" value="ECO:0007669"/>
    <property type="project" value="TreeGrafter"/>
</dbReference>
<dbReference type="InterPro" id="IPR016185">
    <property type="entry name" value="PreATP-grasp_dom_sf"/>
</dbReference>
<name>A0AA41R222_9BACT</name>
<evidence type="ECO:0000256" key="3">
    <source>
        <dbReference type="ARBA" id="ARBA00022598"/>
    </source>
</evidence>
<evidence type="ECO:0000256" key="1">
    <source>
        <dbReference type="ARBA" id="ARBA00001936"/>
    </source>
</evidence>
<evidence type="ECO:0000256" key="5">
    <source>
        <dbReference type="ARBA" id="ARBA00022723"/>
    </source>
</evidence>
<evidence type="ECO:0000256" key="4">
    <source>
        <dbReference type="ARBA" id="ARBA00022684"/>
    </source>
</evidence>
<organism evidence="12 13">
    <name type="scientific">Desulfatitalea alkaliphila</name>
    <dbReference type="NCBI Taxonomy" id="2929485"/>
    <lineage>
        <taxon>Bacteria</taxon>
        <taxon>Pseudomonadati</taxon>
        <taxon>Thermodesulfobacteriota</taxon>
        <taxon>Desulfobacteria</taxon>
        <taxon>Desulfobacterales</taxon>
        <taxon>Desulfosarcinaceae</taxon>
        <taxon>Desulfatitalea</taxon>
    </lineage>
</organism>
<dbReference type="PANTHER" id="PTHR21621">
    <property type="entry name" value="RIBOSOMAL PROTEIN S6 MODIFICATION PROTEIN"/>
    <property type="match status" value="1"/>
</dbReference>
<dbReference type="Gene3D" id="3.40.50.20">
    <property type="match status" value="1"/>
</dbReference>
<reference evidence="12" key="1">
    <citation type="submission" date="2022-04" db="EMBL/GenBank/DDBJ databases">
        <title>Desulfatitalea alkaliphila sp. nov., a novel anaerobic sulfate-reducing bacterium isolated from terrestrial mud volcano, Taman Peninsula, Russia.</title>
        <authorList>
            <person name="Khomyakova M.A."/>
            <person name="Merkel A.Y."/>
            <person name="Slobodkin A.I."/>
        </authorList>
    </citation>
    <scope>NUCLEOTIDE SEQUENCE</scope>
    <source>
        <strain evidence="12">M08but</strain>
    </source>
</reference>
<dbReference type="GO" id="GO:0005524">
    <property type="term" value="F:ATP binding"/>
    <property type="evidence" value="ECO:0007669"/>
    <property type="project" value="UniProtKB-UniRule"/>
</dbReference>
<dbReference type="InterPro" id="IPR004215">
    <property type="entry name" value="GSHS_N"/>
</dbReference>
<dbReference type="InterPro" id="IPR004218">
    <property type="entry name" value="GSHS_ATP-bd"/>
</dbReference>
<dbReference type="SUPFAM" id="SSF52440">
    <property type="entry name" value="PreATP-grasp domain"/>
    <property type="match status" value="1"/>
</dbReference>
<dbReference type="InterPro" id="IPR011761">
    <property type="entry name" value="ATP-grasp"/>
</dbReference>
<dbReference type="GO" id="GO:0046872">
    <property type="term" value="F:metal ion binding"/>
    <property type="evidence" value="ECO:0007669"/>
    <property type="project" value="UniProtKB-KW"/>
</dbReference>
<dbReference type="AlphaFoldDB" id="A0AA41R222"/>
<dbReference type="InterPro" id="IPR013815">
    <property type="entry name" value="ATP_grasp_subdomain_1"/>
</dbReference>
<keyword evidence="7 10" id="KW-0067">ATP-binding</keyword>
<keyword evidence="9" id="KW-0464">Manganese</keyword>
<dbReference type="InterPro" id="IPR006284">
    <property type="entry name" value="Glut_synth_pro"/>
</dbReference>
<gene>
    <name evidence="10 12" type="primary">gshB</name>
    <name evidence="12" type="ORF">MRX98_13000</name>
</gene>
<dbReference type="GO" id="GO:0004363">
    <property type="term" value="F:glutathione synthase activity"/>
    <property type="evidence" value="ECO:0007669"/>
    <property type="project" value="UniProtKB-UniRule"/>
</dbReference>
<comment type="catalytic activity">
    <reaction evidence="10">
        <text>gamma-L-glutamyl-L-cysteine + glycine + ATP = glutathione + ADP + phosphate + H(+)</text>
        <dbReference type="Rhea" id="RHEA:13557"/>
        <dbReference type="ChEBI" id="CHEBI:15378"/>
        <dbReference type="ChEBI" id="CHEBI:30616"/>
        <dbReference type="ChEBI" id="CHEBI:43474"/>
        <dbReference type="ChEBI" id="CHEBI:57305"/>
        <dbReference type="ChEBI" id="CHEBI:57925"/>
        <dbReference type="ChEBI" id="CHEBI:58173"/>
        <dbReference type="ChEBI" id="CHEBI:456216"/>
        <dbReference type="EC" id="6.3.2.3"/>
    </reaction>
</comment>
<dbReference type="EC" id="6.3.2.3" evidence="10"/>
<keyword evidence="3 10" id="KW-0436">Ligase</keyword>
<sequence>MKIAFLMDRLESIDPAYETTAALMYETNQRGHSVFFLEPHDIYIRKQQIVARMKDITVPPGMPLDDYWQAIIGQEREEALVFESLVDLDVLFLRKDPPLNYGSIEMLAPISDKVFMVNAPIGMVFGNSKLYTLNFPDLTPETHISRDPVRLRRIIDNFGGDMVIKPLGRFGGEGIIKVSTRDPENLNSLINFYVGSHRPYAEREQIMVQEYLKAVKEQGDVRILLLNGEIVGAMKRMPPEGSFRTNIKVGGSAYAHDVSPKERALCERIKPKLVKDGLYFVGIDVIDEMLIEINCVSPGGIPRINRLNNCRIEQQVIDFVEEQSARRQE</sequence>
<evidence type="ECO:0000259" key="11">
    <source>
        <dbReference type="PROSITE" id="PS50975"/>
    </source>
</evidence>
<dbReference type="Pfam" id="PF02955">
    <property type="entry name" value="GSH-S_ATP"/>
    <property type="match status" value="1"/>
</dbReference>
<comment type="cofactor">
    <cofactor evidence="2">
        <name>Mg(2+)</name>
        <dbReference type="ChEBI" id="CHEBI:18420"/>
    </cofactor>
</comment>
<dbReference type="PANTHER" id="PTHR21621:SF4">
    <property type="entry name" value="GLUTATHIONE SYNTHETASE"/>
    <property type="match status" value="1"/>
</dbReference>
<evidence type="ECO:0000256" key="7">
    <source>
        <dbReference type="ARBA" id="ARBA00022840"/>
    </source>
</evidence>
<comment type="pathway">
    <text evidence="10">Sulfur metabolism; glutathione biosynthesis; glutathione from L-cysteine and L-glutamate: step 2/2.</text>
</comment>
<protein>
    <recommendedName>
        <fullName evidence="10">Glutathione synthetase</fullName>
        <ecNumber evidence="10">6.3.2.3</ecNumber>
    </recommendedName>
    <alternativeName>
        <fullName evidence="10">GSH synthetase</fullName>
        <shortName evidence="10">GSH-S</shortName>
        <shortName evidence="10">GSHase</shortName>
    </alternativeName>
    <alternativeName>
        <fullName evidence="10">Glutathione synthase</fullName>
    </alternativeName>
</protein>
<keyword evidence="4 10" id="KW-0317">Glutathione biosynthesis</keyword>
<feature type="domain" description="ATP-grasp" evidence="11">
    <location>
        <begin position="129"/>
        <end position="321"/>
    </location>
</feature>
<dbReference type="EMBL" id="JALJRB010000014">
    <property type="protein sequence ID" value="MCJ8501497.1"/>
    <property type="molecule type" value="Genomic_DNA"/>
</dbReference>
<comment type="caution">
    <text evidence="12">The sequence shown here is derived from an EMBL/GenBank/DDBJ whole genome shotgun (WGS) entry which is preliminary data.</text>
</comment>
<accession>A0AA41R222</accession>
<dbReference type="RefSeq" id="WP_246909346.1">
    <property type="nucleotide sequence ID" value="NZ_JALJRB010000014.1"/>
</dbReference>
<evidence type="ECO:0000313" key="12">
    <source>
        <dbReference type="EMBL" id="MCJ8501497.1"/>
    </source>
</evidence>
<dbReference type="NCBIfam" id="NF003573">
    <property type="entry name" value="PRK05246.1"/>
    <property type="match status" value="1"/>
</dbReference>
<keyword evidence="5" id="KW-0479">Metal-binding</keyword>
<keyword evidence="13" id="KW-1185">Reference proteome</keyword>
<dbReference type="Pfam" id="PF02951">
    <property type="entry name" value="GSH-S_N"/>
    <property type="match status" value="1"/>
</dbReference>
<evidence type="ECO:0000256" key="2">
    <source>
        <dbReference type="ARBA" id="ARBA00001946"/>
    </source>
</evidence>
<evidence type="ECO:0000256" key="10">
    <source>
        <dbReference type="HAMAP-Rule" id="MF_00162"/>
    </source>
</evidence>
<comment type="similarity">
    <text evidence="10">Belongs to the prokaryotic GSH synthase family.</text>
</comment>
<evidence type="ECO:0000256" key="9">
    <source>
        <dbReference type="ARBA" id="ARBA00023211"/>
    </source>
</evidence>
<evidence type="ECO:0000256" key="8">
    <source>
        <dbReference type="ARBA" id="ARBA00022842"/>
    </source>
</evidence>
<dbReference type="SUPFAM" id="SSF56059">
    <property type="entry name" value="Glutathione synthetase ATP-binding domain-like"/>
    <property type="match status" value="1"/>
</dbReference>
<dbReference type="Gene3D" id="3.30.470.20">
    <property type="entry name" value="ATP-grasp fold, B domain"/>
    <property type="match status" value="1"/>
</dbReference>
<keyword evidence="6 10" id="KW-0547">Nucleotide-binding</keyword>
<evidence type="ECO:0000313" key="13">
    <source>
        <dbReference type="Proteomes" id="UP001165427"/>
    </source>
</evidence>
<dbReference type="PROSITE" id="PS50975">
    <property type="entry name" value="ATP_GRASP"/>
    <property type="match status" value="1"/>
</dbReference>
<dbReference type="Proteomes" id="UP001165427">
    <property type="component" value="Unassembled WGS sequence"/>
</dbReference>
<dbReference type="Gene3D" id="3.30.1490.20">
    <property type="entry name" value="ATP-grasp fold, A domain"/>
    <property type="match status" value="1"/>
</dbReference>